<gene>
    <name evidence="2" type="ORF">RGQ29_024592</name>
</gene>
<comment type="caution">
    <text evidence="2">The sequence shown here is derived from an EMBL/GenBank/DDBJ whole genome shotgun (WGS) entry which is preliminary data.</text>
</comment>
<accession>A0AAN7INY0</accession>
<organism evidence="2 3">
    <name type="scientific">Quercus rubra</name>
    <name type="common">Northern red oak</name>
    <name type="synonym">Quercus borealis</name>
    <dbReference type="NCBI Taxonomy" id="3512"/>
    <lineage>
        <taxon>Eukaryota</taxon>
        <taxon>Viridiplantae</taxon>
        <taxon>Streptophyta</taxon>
        <taxon>Embryophyta</taxon>
        <taxon>Tracheophyta</taxon>
        <taxon>Spermatophyta</taxon>
        <taxon>Magnoliopsida</taxon>
        <taxon>eudicotyledons</taxon>
        <taxon>Gunneridae</taxon>
        <taxon>Pentapetalae</taxon>
        <taxon>rosids</taxon>
        <taxon>fabids</taxon>
        <taxon>Fagales</taxon>
        <taxon>Fagaceae</taxon>
        <taxon>Quercus</taxon>
    </lineage>
</organism>
<reference evidence="2 3" key="1">
    <citation type="journal article" date="2023" name="G3 (Bethesda)">
        <title>A haplotype-resolved chromosome-scale genome for Quercus rubra L. provides insights into the genetics of adaptive traits for red oak species.</title>
        <authorList>
            <person name="Kapoor B."/>
            <person name="Jenkins J."/>
            <person name="Schmutz J."/>
            <person name="Zhebentyayeva T."/>
            <person name="Kuelheim C."/>
            <person name="Coggeshall M."/>
            <person name="Heim C."/>
            <person name="Lasky J.R."/>
            <person name="Leites L."/>
            <person name="Islam-Faridi N."/>
            <person name="Romero-Severson J."/>
            <person name="DeLeo V.L."/>
            <person name="Lucas S.M."/>
            <person name="Lazic D."/>
            <person name="Gailing O."/>
            <person name="Carlson J."/>
            <person name="Staton M."/>
        </authorList>
    </citation>
    <scope>NUCLEOTIDE SEQUENCE [LARGE SCALE GENOMIC DNA]</scope>
    <source>
        <strain evidence="2">Pseudo-F2</strain>
    </source>
</reference>
<dbReference type="CDD" id="cd03784">
    <property type="entry name" value="GT1_Gtf-like"/>
    <property type="match status" value="1"/>
</dbReference>
<dbReference type="Gene3D" id="3.40.50.2000">
    <property type="entry name" value="Glycogen Phosphorylase B"/>
    <property type="match status" value="3"/>
</dbReference>
<evidence type="ECO:0000313" key="3">
    <source>
        <dbReference type="Proteomes" id="UP001324115"/>
    </source>
</evidence>
<dbReference type="AlphaFoldDB" id="A0AAN7INY0"/>
<dbReference type="EMBL" id="JAXUIC010000007">
    <property type="protein sequence ID" value="KAK4580990.1"/>
    <property type="molecule type" value="Genomic_DNA"/>
</dbReference>
<evidence type="ECO:0000313" key="2">
    <source>
        <dbReference type="EMBL" id="KAK4580990.1"/>
    </source>
</evidence>
<keyword evidence="1" id="KW-0808">Transferase</keyword>
<dbReference type="PANTHER" id="PTHR48049">
    <property type="entry name" value="GLYCOSYLTRANSFERASE"/>
    <property type="match status" value="1"/>
</dbReference>
<dbReference type="InterPro" id="IPR002213">
    <property type="entry name" value="UDP_glucos_trans"/>
</dbReference>
<dbReference type="Proteomes" id="UP001324115">
    <property type="component" value="Unassembled WGS sequence"/>
</dbReference>
<dbReference type="PANTHER" id="PTHR48049:SF52">
    <property type="entry name" value="ANTHOCYANIDIN 3-O-GLUCOSIDE 2''-O-GLUCOSYLTRANSFERASE-LIKE"/>
    <property type="match status" value="1"/>
</dbReference>
<keyword evidence="3" id="KW-1185">Reference proteome</keyword>
<dbReference type="GO" id="GO:0035251">
    <property type="term" value="F:UDP-glucosyltransferase activity"/>
    <property type="evidence" value="ECO:0007669"/>
    <property type="project" value="InterPro"/>
</dbReference>
<name>A0AAN7INY0_QUERU</name>
<sequence length="396" mass="44792">MFPWFAFGHFTPFLHLSNKLAERGHSVSFSLATLHQLNHYPNLNNFYPLLVPQVDGLPPGVETTSDVPFPLHAHLCVAFDQTQDQVETILSNVKPDFIFYDFSLWMPTLARQLGIKAIYYAVQGWNQHSKLGGKPKDTVEDLIQPPPELVQTKSKEFQIAQLKILVEDHGTGMSFYFLIISSIIGSDAIALRTYHEVERPYCDYLRHQIGKPLLLTGPVLPETSVTKLDENWTNWLCNFEQGAVVYCAFRSQNTLQKEQFQELLLGFELCGQPFLVDLSTPDGCATIKKALPEGFEERGSKWESLLIDCQIVCVPHIFDQIVNARFMVEELKVAVKVEREDNGWIAKESLCKAIISAVDKNSEVAGLVKHNHAKLKGVITSQGLQERYLDTFIQSL</sequence>
<protein>
    <submittedName>
        <fullName evidence="2">Uncharacterized protein</fullName>
    </submittedName>
</protein>
<proteinExistence type="predicted"/>
<evidence type="ECO:0000256" key="1">
    <source>
        <dbReference type="ARBA" id="ARBA00022679"/>
    </source>
</evidence>
<dbReference type="SUPFAM" id="SSF53756">
    <property type="entry name" value="UDP-Glycosyltransferase/glycogen phosphorylase"/>
    <property type="match status" value="1"/>
</dbReference>
<dbReference type="InterPro" id="IPR050481">
    <property type="entry name" value="UDP-glycosyltransf_plant"/>
</dbReference>